<accession>A0AAV5K406</accession>
<comment type="caution">
    <text evidence="2">The sequence shown here is derived from an EMBL/GenBank/DDBJ whole genome shotgun (WGS) entry which is preliminary data.</text>
</comment>
<gene>
    <name evidence="2" type="ORF">SLEP1_g27736</name>
</gene>
<feature type="signal peptide" evidence="1">
    <location>
        <begin position="1"/>
        <end position="22"/>
    </location>
</feature>
<evidence type="ECO:0000256" key="1">
    <source>
        <dbReference type="SAM" id="SignalP"/>
    </source>
</evidence>
<evidence type="ECO:0000313" key="3">
    <source>
        <dbReference type="Proteomes" id="UP001054252"/>
    </source>
</evidence>
<feature type="chain" id="PRO_5043775268" description="Secreted protein" evidence="1">
    <location>
        <begin position="23"/>
        <end position="80"/>
    </location>
</feature>
<organism evidence="2 3">
    <name type="scientific">Rubroshorea leprosula</name>
    <dbReference type="NCBI Taxonomy" id="152421"/>
    <lineage>
        <taxon>Eukaryota</taxon>
        <taxon>Viridiplantae</taxon>
        <taxon>Streptophyta</taxon>
        <taxon>Embryophyta</taxon>
        <taxon>Tracheophyta</taxon>
        <taxon>Spermatophyta</taxon>
        <taxon>Magnoliopsida</taxon>
        <taxon>eudicotyledons</taxon>
        <taxon>Gunneridae</taxon>
        <taxon>Pentapetalae</taxon>
        <taxon>rosids</taxon>
        <taxon>malvids</taxon>
        <taxon>Malvales</taxon>
        <taxon>Dipterocarpaceae</taxon>
        <taxon>Rubroshorea</taxon>
    </lineage>
</organism>
<evidence type="ECO:0000313" key="2">
    <source>
        <dbReference type="EMBL" id="GKV17200.1"/>
    </source>
</evidence>
<dbReference type="AlphaFoldDB" id="A0AAV5K406"/>
<keyword evidence="3" id="KW-1185">Reference proteome</keyword>
<proteinExistence type="predicted"/>
<dbReference type="EMBL" id="BPVZ01000047">
    <property type="protein sequence ID" value="GKV17200.1"/>
    <property type="molecule type" value="Genomic_DNA"/>
</dbReference>
<dbReference type="Proteomes" id="UP001054252">
    <property type="component" value="Unassembled WGS sequence"/>
</dbReference>
<evidence type="ECO:0008006" key="4">
    <source>
        <dbReference type="Google" id="ProtNLM"/>
    </source>
</evidence>
<protein>
    <recommendedName>
        <fullName evidence="4">Secreted protein</fullName>
    </recommendedName>
</protein>
<sequence length="80" mass="8861">MLFPLLFAGCSCLWGRIALVFARELPPQIAAGSSPTCSPIFGWKLWFLILGGALVRELSVRFYASEEEKSRTGKPREVTS</sequence>
<name>A0AAV5K406_9ROSI</name>
<keyword evidence="1" id="KW-0732">Signal</keyword>
<reference evidence="2 3" key="1">
    <citation type="journal article" date="2021" name="Commun. Biol.">
        <title>The genome of Shorea leprosula (Dipterocarpaceae) highlights the ecological relevance of drought in aseasonal tropical rainforests.</title>
        <authorList>
            <person name="Ng K.K.S."/>
            <person name="Kobayashi M.J."/>
            <person name="Fawcett J.A."/>
            <person name="Hatakeyama M."/>
            <person name="Paape T."/>
            <person name="Ng C.H."/>
            <person name="Ang C.C."/>
            <person name="Tnah L.H."/>
            <person name="Lee C.T."/>
            <person name="Nishiyama T."/>
            <person name="Sese J."/>
            <person name="O'Brien M.J."/>
            <person name="Copetti D."/>
            <person name="Mohd Noor M.I."/>
            <person name="Ong R.C."/>
            <person name="Putra M."/>
            <person name="Sireger I.Z."/>
            <person name="Indrioko S."/>
            <person name="Kosugi Y."/>
            <person name="Izuno A."/>
            <person name="Isagi Y."/>
            <person name="Lee S.L."/>
            <person name="Shimizu K.K."/>
        </authorList>
    </citation>
    <scope>NUCLEOTIDE SEQUENCE [LARGE SCALE GENOMIC DNA]</scope>
    <source>
        <strain evidence="2">214</strain>
    </source>
</reference>